<keyword evidence="4" id="KW-0010">Activator</keyword>
<evidence type="ECO:0000259" key="6">
    <source>
        <dbReference type="PROSITE" id="PS50931"/>
    </source>
</evidence>
<protein>
    <submittedName>
        <fullName evidence="7">Transcriptional activator NhaR</fullName>
    </submittedName>
</protein>
<dbReference type="PROSITE" id="PS50931">
    <property type="entry name" value="HTH_LYSR"/>
    <property type="match status" value="1"/>
</dbReference>
<comment type="similarity">
    <text evidence="1">Belongs to the LysR transcriptional regulatory family.</text>
</comment>
<dbReference type="Pfam" id="PF00126">
    <property type="entry name" value="HTH_1"/>
    <property type="match status" value="1"/>
</dbReference>
<keyword evidence="5" id="KW-0804">Transcription</keyword>
<gene>
    <name evidence="7" type="primary">nhaR</name>
    <name evidence="7" type="ORF">PPG34_13540</name>
</gene>
<dbReference type="Gene3D" id="1.10.10.10">
    <property type="entry name" value="Winged helix-like DNA-binding domain superfamily/Winged helix DNA-binding domain"/>
    <property type="match status" value="1"/>
</dbReference>
<dbReference type="InterPro" id="IPR036388">
    <property type="entry name" value="WH-like_DNA-bd_sf"/>
</dbReference>
<dbReference type="PANTHER" id="PTHR30293">
    <property type="entry name" value="TRANSCRIPTIONAL REGULATORY PROTEIN NAC-RELATED"/>
    <property type="match status" value="1"/>
</dbReference>
<dbReference type="InterPro" id="IPR000847">
    <property type="entry name" value="LysR_HTH_N"/>
</dbReference>
<dbReference type="Gene3D" id="3.40.190.290">
    <property type="match status" value="1"/>
</dbReference>
<organism evidence="7 8">
    <name type="scientific">Candidatus Nitronereus thalassa</name>
    <dbReference type="NCBI Taxonomy" id="3020898"/>
    <lineage>
        <taxon>Bacteria</taxon>
        <taxon>Pseudomonadati</taxon>
        <taxon>Nitrospirota</taxon>
        <taxon>Nitrospiria</taxon>
        <taxon>Nitrospirales</taxon>
        <taxon>Nitrospiraceae</taxon>
        <taxon>Candidatus Nitronereus</taxon>
    </lineage>
</organism>
<dbReference type="InterPro" id="IPR036390">
    <property type="entry name" value="WH_DNA-bd_sf"/>
</dbReference>
<evidence type="ECO:0000313" key="8">
    <source>
        <dbReference type="Proteomes" id="UP001250932"/>
    </source>
</evidence>
<evidence type="ECO:0000256" key="5">
    <source>
        <dbReference type="ARBA" id="ARBA00023163"/>
    </source>
</evidence>
<sequence>MTHRKIRCITSGMDWLNYHHLYYFWTVAREGSIAKACEELRLAQPTISGQLRMLEDDLGEKLFRRAGRGLVLTDVGQMVYRYAEEIFSLGKEIKEVVRGAKPERSPKLVVGITEVLPKLVAYRLLEPAVKGTDPIGLICWEGKLENLLAELAIHRLDIVLADAPLPPMLGIRAYSHQLIECGVSIMAPPRMAPKYRRRFPRSLQGAPFLLPTDNTVLRRSLEHWFESHAMHPKVVGEFEDSALLKAFGQAGCGVFAIPTLIEDEVQRQYRVHLVGRVPTIRERFYAISIERKIKHPAVRMISQAAQETTRGKINGGNSYG</sequence>
<dbReference type="RefSeq" id="WP_313833945.1">
    <property type="nucleotide sequence ID" value="NZ_JAQOUE010000001.1"/>
</dbReference>
<evidence type="ECO:0000256" key="2">
    <source>
        <dbReference type="ARBA" id="ARBA00023015"/>
    </source>
</evidence>
<feature type="domain" description="HTH lysR-type" evidence="6">
    <location>
        <begin position="16"/>
        <end position="73"/>
    </location>
</feature>
<dbReference type="SUPFAM" id="SSF53850">
    <property type="entry name" value="Periplasmic binding protein-like II"/>
    <property type="match status" value="1"/>
</dbReference>
<keyword evidence="8" id="KW-1185">Reference proteome</keyword>
<dbReference type="Proteomes" id="UP001250932">
    <property type="component" value="Unassembled WGS sequence"/>
</dbReference>
<dbReference type="InterPro" id="IPR005119">
    <property type="entry name" value="LysR_subst-bd"/>
</dbReference>
<evidence type="ECO:0000256" key="3">
    <source>
        <dbReference type="ARBA" id="ARBA00023125"/>
    </source>
</evidence>
<comment type="caution">
    <text evidence="7">The sequence shown here is derived from an EMBL/GenBank/DDBJ whole genome shotgun (WGS) entry which is preliminary data.</text>
</comment>
<name>A0ABU3KAN5_9BACT</name>
<evidence type="ECO:0000256" key="1">
    <source>
        <dbReference type="ARBA" id="ARBA00009437"/>
    </source>
</evidence>
<dbReference type="PANTHER" id="PTHR30293:SF2">
    <property type="entry name" value="TRANSCRIPTIONAL ACTIVATOR PROTEIN NHAR"/>
    <property type="match status" value="1"/>
</dbReference>
<evidence type="ECO:0000313" key="7">
    <source>
        <dbReference type="EMBL" id="MDT7043378.1"/>
    </source>
</evidence>
<dbReference type="EMBL" id="JAQOUE010000001">
    <property type="protein sequence ID" value="MDT7043378.1"/>
    <property type="molecule type" value="Genomic_DNA"/>
</dbReference>
<dbReference type="Pfam" id="PF03466">
    <property type="entry name" value="LysR_substrate"/>
    <property type="match status" value="1"/>
</dbReference>
<dbReference type="SUPFAM" id="SSF46785">
    <property type="entry name" value="Winged helix' DNA-binding domain"/>
    <property type="match status" value="1"/>
</dbReference>
<proteinExistence type="inferred from homology"/>
<dbReference type="PRINTS" id="PR00039">
    <property type="entry name" value="HTHLYSR"/>
</dbReference>
<evidence type="ECO:0000256" key="4">
    <source>
        <dbReference type="ARBA" id="ARBA00023159"/>
    </source>
</evidence>
<keyword evidence="2" id="KW-0805">Transcription regulation</keyword>
<accession>A0ABU3KAN5</accession>
<reference evidence="7 8" key="1">
    <citation type="journal article" date="2023" name="ISME J.">
        <title>Cultivation and genomic characterization of novel and ubiquitous marine nitrite-oxidizing bacteria from the Nitrospirales.</title>
        <authorList>
            <person name="Mueller A.J."/>
            <person name="Daebeler A."/>
            <person name="Herbold C.W."/>
            <person name="Kirkegaard R.H."/>
            <person name="Daims H."/>
        </authorList>
    </citation>
    <scope>NUCLEOTIDE SEQUENCE [LARGE SCALE GENOMIC DNA]</scope>
    <source>
        <strain evidence="7 8">EB</strain>
    </source>
</reference>
<dbReference type="NCBIfam" id="NF008284">
    <property type="entry name" value="PRK11062.1"/>
    <property type="match status" value="1"/>
</dbReference>
<keyword evidence="3" id="KW-0238">DNA-binding</keyword>